<dbReference type="GeneID" id="93199424"/>
<gene>
    <name evidence="2" type="ORF">ISX34_19850</name>
    <name evidence="3" type="ORF">QPR60_10785</name>
</gene>
<dbReference type="RefSeq" id="WP_006810584.1">
    <property type="nucleotide sequence ID" value="NZ_CAIZUP010000005.1"/>
</dbReference>
<evidence type="ECO:0000313" key="4">
    <source>
        <dbReference type="Proteomes" id="UP000662438"/>
    </source>
</evidence>
<name>A0AAX3Z7X5_9ENTR</name>
<dbReference type="PROSITE" id="PS51257">
    <property type="entry name" value="PROKAR_LIPOPROTEIN"/>
    <property type="match status" value="1"/>
</dbReference>
<dbReference type="AlphaFoldDB" id="A0AAX3Z7X5"/>
<dbReference type="Proteomes" id="UP001229386">
    <property type="component" value="Chromosome"/>
</dbReference>
<feature type="domain" description="Tlde1" evidence="1">
    <location>
        <begin position="24"/>
        <end position="147"/>
    </location>
</feature>
<dbReference type="EMBL" id="JADIXG010000031">
    <property type="protein sequence ID" value="MBF1972106.1"/>
    <property type="molecule type" value="Genomic_DNA"/>
</dbReference>
<evidence type="ECO:0000313" key="3">
    <source>
        <dbReference type="EMBL" id="WMB13284.1"/>
    </source>
</evidence>
<evidence type="ECO:0000313" key="2">
    <source>
        <dbReference type="EMBL" id="MBF1972106.1"/>
    </source>
</evidence>
<evidence type="ECO:0000259" key="1">
    <source>
        <dbReference type="Pfam" id="PF10908"/>
    </source>
</evidence>
<sequence>MIRCTFHLNNSQLSTFSCPGVGFFPAYSGNAGVNRNNPDKTAVSGKGPLPPGKYYIVMRPGSGAAHFAKSLTYSVLSGSNHFHWFALYREDSDIDDYTFISEVERGNFRLHPAGYKGISNGCITFLNTSHFNIMRAALLRQPTFKIGGTQVDALGTVQVY</sequence>
<dbReference type="Pfam" id="PF10908">
    <property type="entry name" value="Tlde1_dom"/>
    <property type="match status" value="1"/>
</dbReference>
<dbReference type="InterPro" id="IPR021225">
    <property type="entry name" value="Tlde1_dom"/>
</dbReference>
<proteinExistence type="predicted"/>
<protein>
    <submittedName>
        <fullName evidence="3">DUF2778 domain-containing protein</fullName>
    </submittedName>
</protein>
<evidence type="ECO:0000313" key="5">
    <source>
        <dbReference type="Proteomes" id="UP001229386"/>
    </source>
</evidence>
<dbReference type="Proteomes" id="UP000662438">
    <property type="component" value="Unassembled WGS sequence"/>
</dbReference>
<organism evidence="3 5">
    <name type="scientific">Enterobacter hormaechei</name>
    <dbReference type="NCBI Taxonomy" id="158836"/>
    <lineage>
        <taxon>Bacteria</taxon>
        <taxon>Pseudomonadati</taxon>
        <taxon>Pseudomonadota</taxon>
        <taxon>Gammaproteobacteria</taxon>
        <taxon>Enterobacterales</taxon>
        <taxon>Enterobacteriaceae</taxon>
        <taxon>Enterobacter</taxon>
        <taxon>Enterobacter cloacae complex</taxon>
    </lineage>
</organism>
<dbReference type="EMBL" id="CP126746">
    <property type="protein sequence ID" value="WMB13284.1"/>
    <property type="molecule type" value="Genomic_DNA"/>
</dbReference>
<reference evidence="3" key="2">
    <citation type="journal article" date="2023" name="J. Antimicrob. Chemother.">
        <title>Emergence of OXA-48-producing Enterobacter hormaechei in a Swiss companion animal clinic and their genetic relationship to clinical human isolates.</title>
        <authorList>
            <person name="Dona V."/>
            <person name="Nordmann P."/>
            <person name="Kittl S."/>
            <person name="Schuller S."/>
            <person name="Bouvier M."/>
            <person name="Poirel L."/>
            <person name="Endimiani A."/>
            <person name="Perreten V."/>
        </authorList>
    </citation>
    <scope>NUCLEOTIDE SEQUENCE</scope>
    <source>
        <strain evidence="3">Ehh_25</strain>
    </source>
</reference>
<reference evidence="2 4" key="1">
    <citation type="submission" date="2020-10" db="EMBL/GenBank/DDBJ databases">
        <title>Genomic surveiliance of eskapee pathogens from blood stream infections in KZN.</title>
        <authorList>
            <person name="Hetsa B.A."/>
            <person name="Amoako D.G."/>
            <person name="Akebe A.L.K."/>
            <person name="Essack S."/>
        </authorList>
    </citation>
    <scope>NUCLEOTIDE SEQUENCE [LARGE SCALE GENOMIC DNA]</scope>
    <source>
        <strain evidence="2 4">E6</strain>
    </source>
</reference>
<accession>A0AAX3Z7X5</accession>